<evidence type="ECO:0000256" key="4">
    <source>
        <dbReference type="ARBA" id="ARBA00023242"/>
    </source>
</evidence>
<keyword evidence="2" id="KW-0479">Metal-binding</keyword>
<keyword evidence="4" id="KW-0539">Nucleus</keyword>
<dbReference type="GO" id="GO:0008270">
    <property type="term" value="F:zinc ion binding"/>
    <property type="evidence" value="ECO:0007669"/>
    <property type="project" value="InterPro"/>
</dbReference>
<evidence type="ECO:0000313" key="7">
    <source>
        <dbReference type="EMBL" id="RSH93711.1"/>
    </source>
</evidence>
<dbReference type="GO" id="GO:0005634">
    <property type="term" value="C:nucleus"/>
    <property type="evidence" value="ECO:0007669"/>
    <property type="project" value="UniProtKB-SubCell"/>
</dbReference>
<reference evidence="7 8" key="1">
    <citation type="submission" date="2018-11" db="EMBL/GenBank/DDBJ databases">
        <title>Genome sequence of Saitozyma podzolica DSM 27192.</title>
        <authorList>
            <person name="Aliyu H."/>
            <person name="Gorte O."/>
            <person name="Ochsenreither K."/>
        </authorList>
    </citation>
    <scope>NUCLEOTIDE SEQUENCE [LARGE SCALE GENOMIC DNA]</scope>
    <source>
        <strain evidence="7 8">DSM 27192</strain>
    </source>
</reference>
<dbReference type="CDD" id="cd12148">
    <property type="entry name" value="fungal_TF_MHR"/>
    <property type="match status" value="1"/>
</dbReference>
<organism evidence="7 8">
    <name type="scientific">Saitozyma podzolica</name>
    <dbReference type="NCBI Taxonomy" id="1890683"/>
    <lineage>
        <taxon>Eukaryota</taxon>
        <taxon>Fungi</taxon>
        <taxon>Dikarya</taxon>
        <taxon>Basidiomycota</taxon>
        <taxon>Agaricomycotina</taxon>
        <taxon>Tremellomycetes</taxon>
        <taxon>Tremellales</taxon>
        <taxon>Trimorphomycetaceae</taxon>
        <taxon>Saitozyma</taxon>
    </lineage>
</organism>
<dbReference type="GO" id="GO:0003700">
    <property type="term" value="F:DNA-binding transcription factor activity"/>
    <property type="evidence" value="ECO:0007669"/>
    <property type="project" value="InterPro"/>
</dbReference>
<evidence type="ECO:0000256" key="3">
    <source>
        <dbReference type="ARBA" id="ARBA00023125"/>
    </source>
</evidence>
<evidence type="ECO:0000256" key="1">
    <source>
        <dbReference type="ARBA" id="ARBA00004123"/>
    </source>
</evidence>
<evidence type="ECO:0000256" key="2">
    <source>
        <dbReference type="ARBA" id="ARBA00022723"/>
    </source>
</evidence>
<dbReference type="GO" id="GO:0006351">
    <property type="term" value="P:DNA-templated transcription"/>
    <property type="evidence" value="ECO:0007669"/>
    <property type="project" value="InterPro"/>
</dbReference>
<protein>
    <recommendedName>
        <fullName evidence="6">Xylanolytic transcriptional activator regulatory domain-containing protein</fullName>
    </recommendedName>
</protein>
<comment type="subcellular location">
    <subcellularLocation>
        <location evidence="1">Nucleus</location>
    </subcellularLocation>
</comment>
<evidence type="ECO:0000256" key="5">
    <source>
        <dbReference type="SAM" id="MobiDB-lite"/>
    </source>
</evidence>
<accession>A0A427YRK6</accession>
<feature type="domain" description="Xylanolytic transcriptional activator regulatory" evidence="6">
    <location>
        <begin position="149"/>
        <end position="353"/>
    </location>
</feature>
<name>A0A427YRK6_9TREE</name>
<dbReference type="STRING" id="1890683.A0A427YRK6"/>
<dbReference type="InterPro" id="IPR050987">
    <property type="entry name" value="AtrR-like"/>
</dbReference>
<feature type="region of interest" description="Disordered" evidence="5">
    <location>
        <begin position="109"/>
        <end position="128"/>
    </location>
</feature>
<evidence type="ECO:0000259" key="6">
    <source>
        <dbReference type="Pfam" id="PF04082"/>
    </source>
</evidence>
<proteinExistence type="predicted"/>
<dbReference type="AlphaFoldDB" id="A0A427YRK6"/>
<dbReference type="Pfam" id="PF04082">
    <property type="entry name" value="Fungal_trans"/>
    <property type="match status" value="1"/>
</dbReference>
<keyword evidence="8" id="KW-1185">Reference proteome</keyword>
<comment type="caution">
    <text evidence="7">The sequence shown here is derived from an EMBL/GenBank/DDBJ whole genome shotgun (WGS) entry which is preliminary data.</text>
</comment>
<dbReference type="EMBL" id="RSCD01000003">
    <property type="protein sequence ID" value="RSH93711.1"/>
    <property type="molecule type" value="Genomic_DNA"/>
</dbReference>
<dbReference type="Proteomes" id="UP000279259">
    <property type="component" value="Unassembled WGS sequence"/>
</dbReference>
<sequence length="681" mass="74301">MPEHGFPEQVDMPSIPSGDYGNSLDVAITPSQGTWPRSIAPERMFNLAFPYDTIYRNETGHLKGLSATSGLAMLSYLQEHQKLANSAVTDALSLLIDMPAGALDPILWPTESRPSSQAGEQPPAPIPPDPWEIIEKKVGSNLLWILVRRFLDSTYILWPTFLLADFTVACGNPAARKDPIHASLVVAMAAHASREFGRGLGAAPDLSKALCDLSPLEEWSSITGIQALFYMSLSCFGGSGPQGVVMGHRLMNEAVSRCFDMALHRSVDVYTDTFSAQDVEVRKRTLWAVYSGDKISAAYGRPVQLRLSEIDVEEIEVDNSAWSERARPSSPSFLAHHRACIRLFMVLERVLSKINIPSCTLSSAIDRISGSVRRRKETIMHGDDCGANHGPLSFDEELALLDQYRFEDVPAASVIMDDDNMYHCHVERLRTTASFAKVFIYRHLFTISPSMIHASNVLKWSQDLLSSQRKILHRGGFTGKVHWVGRALLPILYLQQHVSLAGSGPSPSFPLEIHSVQRAFDSALNLLAELSSRFEASLRSLEILEASARSLGVNLPTHADDILLGISRVDQEPSRARQPESAGRWVRDLPLSNPLGFPLFNSPLDTFQNLPGLPIAGDSTNTGLIGDPQWSGFTTDSTMTLGSFGQGASLASMINEGDTAGAVTGGSTEVDALLSLSRPAA</sequence>
<evidence type="ECO:0000313" key="8">
    <source>
        <dbReference type="Proteomes" id="UP000279259"/>
    </source>
</evidence>
<keyword evidence="3" id="KW-0238">DNA-binding</keyword>
<dbReference type="GO" id="GO:0003677">
    <property type="term" value="F:DNA binding"/>
    <property type="evidence" value="ECO:0007669"/>
    <property type="project" value="UniProtKB-KW"/>
</dbReference>
<gene>
    <name evidence="7" type="ORF">EHS25_006358</name>
</gene>
<dbReference type="PANTHER" id="PTHR46910">
    <property type="entry name" value="TRANSCRIPTION FACTOR PDR1"/>
    <property type="match status" value="1"/>
</dbReference>
<dbReference type="InterPro" id="IPR007219">
    <property type="entry name" value="XnlR_reg_dom"/>
</dbReference>
<dbReference type="OrthoDB" id="25921at2759"/>
<dbReference type="PANTHER" id="PTHR46910:SF3">
    <property type="entry name" value="HALOTOLERANCE PROTEIN 9-RELATED"/>
    <property type="match status" value="1"/>
</dbReference>